<evidence type="ECO:0008006" key="4">
    <source>
        <dbReference type="Google" id="ProtNLM"/>
    </source>
</evidence>
<evidence type="ECO:0000256" key="1">
    <source>
        <dbReference type="SAM" id="SignalP"/>
    </source>
</evidence>
<evidence type="ECO:0000313" key="2">
    <source>
        <dbReference type="EMBL" id="NPE25668.1"/>
    </source>
</evidence>
<gene>
    <name evidence="2" type="ORF">HPS54_09105</name>
</gene>
<comment type="caution">
    <text evidence="2">The sequence shown here is derived from an EMBL/GenBank/DDBJ whole genome shotgun (WGS) entry which is preliminary data.</text>
</comment>
<sequence length="223" mass="24969">MILRKIVFVLLAFVPALPLLADGADSERDHVVVTLSDGTSVEGYIRQYWFDGKMFSKSNRKFKMSSTPSGSDIKEYTADDVKSVEFLKRGENGAYYPRLESRLVANPSTFKPGKVRRQFVYAEAHTAAGTIYWWNGYDSQRMQLGQIGISTIYGVCLSGDDVIIPFMTGNVISLNAMRILYKKKDPAFVDYVDKKILKGGRKMWDAIAADPSLFLDICAGYGK</sequence>
<keyword evidence="1" id="KW-0732">Signal</keyword>
<feature type="chain" id="PRO_5045107079" description="GLPGLI family protein" evidence="1">
    <location>
        <begin position="22"/>
        <end position="223"/>
    </location>
</feature>
<reference evidence="2 3" key="1">
    <citation type="submission" date="2020-05" db="EMBL/GenBank/DDBJ databases">
        <title>Distinct polysaccharide utilization as determinants for interspecies competition between intestinal Prevotella spp.</title>
        <authorList>
            <person name="Galvez E.J.C."/>
            <person name="Iljazovic A."/>
            <person name="Strowig T."/>
        </authorList>
    </citation>
    <scope>NUCLEOTIDE SEQUENCE [LARGE SCALE GENOMIC DNA]</scope>
    <source>
        <strain evidence="2 3">PCHR</strain>
    </source>
</reference>
<organism evidence="2 3">
    <name type="scientific">Xylanibacter caecicola</name>
    <dbReference type="NCBI Taxonomy" id="2736294"/>
    <lineage>
        <taxon>Bacteria</taxon>
        <taxon>Pseudomonadati</taxon>
        <taxon>Bacteroidota</taxon>
        <taxon>Bacteroidia</taxon>
        <taxon>Bacteroidales</taxon>
        <taxon>Prevotellaceae</taxon>
        <taxon>Xylanibacter</taxon>
    </lineage>
</organism>
<keyword evidence="3" id="KW-1185">Reference proteome</keyword>
<proteinExistence type="predicted"/>
<feature type="signal peptide" evidence="1">
    <location>
        <begin position="1"/>
        <end position="21"/>
    </location>
</feature>
<dbReference type="Proteomes" id="UP000820977">
    <property type="component" value="Unassembled WGS sequence"/>
</dbReference>
<name>A0ABX2B5C9_9BACT</name>
<accession>A0ABX2B5C9</accession>
<protein>
    <recommendedName>
        <fullName evidence="4">GLPGLI family protein</fullName>
    </recommendedName>
</protein>
<dbReference type="EMBL" id="JABKKJ010000015">
    <property type="protein sequence ID" value="NPE25668.1"/>
    <property type="molecule type" value="Genomic_DNA"/>
</dbReference>
<evidence type="ECO:0000313" key="3">
    <source>
        <dbReference type="Proteomes" id="UP000820977"/>
    </source>
</evidence>
<dbReference type="RefSeq" id="WP_172345132.1">
    <property type="nucleotide sequence ID" value="NZ_CASYYZ010000018.1"/>
</dbReference>